<dbReference type="InterPro" id="IPR036259">
    <property type="entry name" value="MFS_trans_sf"/>
</dbReference>
<dbReference type="GO" id="GO:0022857">
    <property type="term" value="F:transmembrane transporter activity"/>
    <property type="evidence" value="ECO:0007669"/>
    <property type="project" value="InterPro"/>
</dbReference>
<dbReference type="Proteomes" id="UP000054350">
    <property type="component" value="Unassembled WGS sequence"/>
</dbReference>
<proteinExistence type="inferred from homology"/>
<protein>
    <recommendedName>
        <fullName evidence="5">Major facilitator superfamily (MFS) profile domain-containing protein</fullName>
    </recommendedName>
</protein>
<dbReference type="PROSITE" id="PS50850">
    <property type="entry name" value="MFS"/>
    <property type="match status" value="1"/>
</dbReference>
<evidence type="ECO:0000313" key="7">
    <source>
        <dbReference type="EMBL" id="KNE67236.1"/>
    </source>
</evidence>
<keyword evidence="4" id="KW-0472">Membrane</keyword>
<feature type="transmembrane region" description="Helical" evidence="4">
    <location>
        <begin position="163"/>
        <end position="182"/>
    </location>
</feature>
<dbReference type="SUPFAM" id="SSF103473">
    <property type="entry name" value="MFS general substrate transporter"/>
    <property type="match status" value="1"/>
</dbReference>
<comment type="similarity">
    <text evidence="2">Belongs to the major facilitator superfamily. Monocarboxylate porter (TC 2.A.1.13) family.</text>
</comment>
<dbReference type="VEuPathDB" id="FungiDB:AMAG_12303"/>
<dbReference type="PANTHER" id="PTHR11360">
    <property type="entry name" value="MONOCARBOXYLATE TRANSPORTER"/>
    <property type="match status" value="1"/>
</dbReference>
<feature type="transmembrane region" description="Helical" evidence="4">
    <location>
        <begin position="251"/>
        <end position="271"/>
    </location>
</feature>
<dbReference type="EMBL" id="GG745352">
    <property type="protein sequence ID" value="KNE67236.1"/>
    <property type="molecule type" value="Genomic_DNA"/>
</dbReference>
<feature type="region of interest" description="Disordered" evidence="3">
    <location>
        <begin position="17"/>
        <end position="38"/>
    </location>
</feature>
<feature type="transmembrane region" description="Helical" evidence="4">
    <location>
        <begin position="468"/>
        <end position="489"/>
    </location>
</feature>
<reference evidence="7 8" key="1">
    <citation type="submission" date="2009-11" db="EMBL/GenBank/DDBJ databases">
        <title>Annotation of Allomyces macrogynus ATCC 38327.</title>
        <authorList>
            <consortium name="The Broad Institute Genome Sequencing Platform"/>
            <person name="Russ C."/>
            <person name="Cuomo C."/>
            <person name="Burger G."/>
            <person name="Gray M.W."/>
            <person name="Holland P.W.H."/>
            <person name="King N."/>
            <person name="Lang F.B.F."/>
            <person name="Roger A.J."/>
            <person name="Ruiz-Trillo I."/>
            <person name="Young S.K."/>
            <person name="Zeng Q."/>
            <person name="Gargeya S."/>
            <person name="Fitzgerald M."/>
            <person name="Haas B."/>
            <person name="Abouelleil A."/>
            <person name="Alvarado L."/>
            <person name="Arachchi H.M."/>
            <person name="Berlin A."/>
            <person name="Chapman S.B."/>
            <person name="Gearin G."/>
            <person name="Goldberg J."/>
            <person name="Griggs A."/>
            <person name="Gujja S."/>
            <person name="Hansen M."/>
            <person name="Heiman D."/>
            <person name="Howarth C."/>
            <person name="Larimer J."/>
            <person name="Lui A."/>
            <person name="MacDonald P.J.P."/>
            <person name="McCowen C."/>
            <person name="Montmayeur A."/>
            <person name="Murphy C."/>
            <person name="Neiman D."/>
            <person name="Pearson M."/>
            <person name="Priest M."/>
            <person name="Roberts A."/>
            <person name="Saif S."/>
            <person name="Shea T."/>
            <person name="Sisk P."/>
            <person name="Stolte C."/>
            <person name="Sykes S."/>
            <person name="Wortman J."/>
            <person name="Nusbaum C."/>
            <person name="Birren B."/>
        </authorList>
    </citation>
    <scope>NUCLEOTIDE SEQUENCE [LARGE SCALE GENOMIC DNA]</scope>
    <source>
        <strain evidence="7 8">ATCC 38327</strain>
    </source>
</reference>
<dbReference type="InterPro" id="IPR050327">
    <property type="entry name" value="Proton-linked_MCT"/>
</dbReference>
<evidence type="ECO:0000313" key="6">
    <source>
        <dbReference type="EMBL" id="KNE67232.1"/>
    </source>
</evidence>
<evidence type="ECO:0000256" key="2">
    <source>
        <dbReference type="ARBA" id="ARBA00006727"/>
    </source>
</evidence>
<feature type="transmembrane region" description="Helical" evidence="4">
    <location>
        <begin position="425"/>
        <end position="448"/>
    </location>
</feature>
<dbReference type="GO" id="GO:0016020">
    <property type="term" value="C:membrane"/>
    <property type="evidence" value="ECO:0007669"/>
    <property type="project" value="UniProtKB-SubCell"/>
</dbReference>
<gene>
    <name evidence="6" type="ORF">AMAG_12303</name>
    <name evidence="7" type="ORF">AMAG_12308</name>
</gene>
<evidence type="ECO:0000256" key="3">
    <source>
        <dbReference type="SAM" id="MobiDB-lite"/>
    </source>
</evidence>
<feature type="compositionally biased region" description="Polar residues" evidence="3">
    <location>
        <begin position="17"/>
        <end position="27"/>
    </location>
</feature>
<reference evidence="8" key="2">
    <citation type="submission" date="2009-11" db="EMBL/GenBank/DDBJ databases">
        <title>The Genome Sequence of Allomyces macrogynus strain ATCC 38327.</title>
        <authorList>
            <consortium name="The Broad Institute Genome Sequencing Platform"/>
            <person name="Russ C."/>
            <person name="Cuomo C."/>
            <person name="Shea T."/>
            <person name="Young S.K."/>
            <person name="Zeng Q."/>
            <person name="Koehrsen M."/>
            <person name="Haas B."/>
            <person name="Borodovsky M."/>
            <person name="Guigo R."/>
            <person name="Alvarado L."/>
            <person name="Berlin A."/>
            <person name="Borenstein D."/>
            <person name="Chen Z."/>
            <person name="Engels R."/>
            <person name="Freedman E."/>
            <person name="Gellesch M."/>
            <person name="Goldberg J."/>
            <person name="Griggs A."/>
            <person name="Gujja S."/>
            <person name="Heiman D."/>
            <person name="Hepburn T."/>
            <person name="Howarth C."/>
            <person name="Jen D."/>
            <person name="Larson L."/>
            <person name="Lewis B."/>
            <person name="Mehta T."/>
            <person name="Park D."/>
            <person name="Pearson M."/>
            <person name="Roberts A."/>
            <person name="Saif S."/>
            <person name="Shenoy N."/>
            <person name="Sisk P."/>
            <person name="Stolte C."/>
            <person name="Sykes S."/>
            <person name="Walk T."/>
            <person name="White J."/>
            <person name="Yandava C."/>
            <person name="Burger G."/>
            <person name="Gray M.W."/>
            <person name="Holland P.W.H."/>
            <person name="King N."/>
            <person name="Lang F.B.F."/>
            <person name="Roger A.J."/>
            <person name="Ruiz-Trillo I."/>
            <person name="Lander E."/>
            <person name="Nusbaum C."/>
        </authorList>
    </citation>
    <scope>NUCLEOTIDE SEQUENCE [LARGE SCALE GENOMIC DNA]</scope>
    <source>
        <strain evidence="8">ATCC 38327</strain>
    </source>
</reference>
<feature type="transmembrane region" description="Helical" evidence="4">
    <location>
        <begin position="91"/>
        <end position="112"/>
    </location>
</feature>
<feature type="transmembrane region" description="Helical" evidence="4">
    <location>
        <begin position="220"/>
        <end position="239"/>
    </location>
</feature>
<name>A0A0L0SXL9_ALLM3</name>
<feature type="transmembrane region" description="Helical" evidence="4">
    <location>
        <begin position="328"/>
        <end position="349"/>
    </location>
</feature>
<keyword evidence="8" id="KW-1185">Reference proteome</keyword>
<accession>A0A0L0SXL9</accession>
<dbReference type="PANTHER" id="PTHR11360:SF284">
    <property type="entry name" value="EG:103B4.3 PROTEIN-RELATED"/>
    <property type="match status" value="1"/>
</dbReference>
<dbReference type="InterPro" id="IPR020846">
    <property type="entry name" value="MFS_dom"/>
</dbReference>
<dbReference type="eggNOG" id="KOG2504">
    <property type="taxonomic scope" value="Eukaryota"/>
</dbReference>
<dbReference type="InterPro" id="IPR011701">
    <property type="entry name" value="MFS"/>
</dbReference>
<feature type="transmembrane region" description="Helical" evidence="4">
    <location>
        <begin position="297"/>
        <end position="316"/>
    </location>
</feature>
<feature type="transmembrane region" description="Helical" evidence="4">
    <location>
        <begin position="188"/>
        <end position="208"/>
    </location>
</feature>
<feature type="transmembrane region" description="Helical" evidence="4">
    <location>
        <begin position="132"/>
        <end position="151"/>
    </location>
</feature>
<evidence type="ECO:0000256" key="4">
    <source>
        <dbReference type="SAM" id="Phobius"/>
    </source>
</evidence>
<dbReference type="AlphaFoldDB" id="A0A0L0SXL9"/>
<keyword evidence="4" id="KW-1133">Transmembrane helix</keyword>
<evidence type="ECO:0000259" key="5">
    <source>
        <dbReference type="PROSITE" id="PS50850"/>
    </source>
</evidence>
<sequence>MSIHRVETLELRRVSSAKTVRDSSTGSNDDDEHVEILPAGAGPMVRGAGLRRTASSIKVPAGSRASQEDDVTEPLQPAAVLPGRVDGGLNAWLAIISSFLIHFASFGVQYSFGVFQERYQVVDYPKASPSVLSLIGALGTSTMFVSGGLFVGHLAERLHFRTVILMGSLLIALGLVLASFATQVWQLLLTQGILFGLGCAMVYFPGAALPSQWWVKHQSFASGTAVAGAGAGPLVYTLVLSVVLPSLGTKWTLLAMAGITLALLLVATALVRTRIPVRRRSVRGSIWSSLSDAKFRYVFLGRLFIPFSYLVPFFYLPSYVASVTPHPPSFAALLLMLINVMSLVGRIVGGWLADRLGAVNMYTISVLFAGLSILVFWLPAGASQPLLILFTVTFGFFAGGYIALTPPMVGQLFGIASIPSMMGMVSIATGVGNLAGAPLAGALISAALKLHRGGNKWITPAHEFGGAIAFAGGMMVGGGLFMLYMRFAVLDRRFFVRY</sequence>
<feature type="domain" description="Major facilitator superfamily (MFS) profile" evidence="5">
    <location>
        <begin position="90"/>
        <end position="490"/>
    </location>
</feature>
<dbReference type="Gene3D" id="1.20.1250.20">
    <property type="entry name" value="MFS general substrate transporter like domains"/>
    <property type="match status" value="2"/>
</dbReference>
<dbReference type="OrthoDB" id="2213137at2759"/>
<keyword evidence="4" id="KW-0812">Transmembrane</keyword>
<dbReference type="VEuPathDB" id="FungiDB:AMAG_12308"/>
<evidence type="ECO:0000313" key="8">
    <source>
        <dbReference type="Proteomes" id="UP000054350"/>
    </source>
</evidence>
<dbReference type="EMBL" id="GG745352">
    <property type="protein sequence ID" value="KNE67232.1"/>
    <property type="molecule type" value="Genomic_DNA"/>
</dbReference>
<comment type="subcellular location">
    <subcellularLocation>
        <location evidence="1">Membrane</location>
        <topology evidence="1">Multi-pass membrane protein</topology>
    </subcellularLocation>
</comment>
<evidence type="ECO:0000256" key="1">
    <source>
        <dbReference type="ARBA" id="ARBA00004141"/>
    </source>
</evidence>
<dbReference type="Pfam" id="PF07690">
    <property type="entry name" value="MFS_1"/>
    <property type="match status" value="1"/>
</dbReference>
<feature type="transmembrane region" description="Helical" evidence="4">
    <location>
        <begin position="361"/>
        <end position="380"/>
    </location>
</feature>
<feature type="transmembrane region" description="Helical" evidence="4">
    <location>
        <begin position="386"/>
        <end position="404"/>
    </location>
</feature>
<organism evidence="7 8">
    <name type="scientific">Allomyces macrogynus (strain ATCC 38327)</name>
    <name type="common">Allomyces javanicus var. macrogynus</name>
    <dbReference type="NCBI Taxonomy" id="578462"/>
    <lineage>
        <taxon>Eukaryota</taxon>
        <taxon>Fungi</taxon>
        <taxon>Fungi incertae sedis</taxon>
        <taxon>Blastocladiomycota</taxon>
        <taxon>Blastocladiomycetes</taxon>
        <taxon>Blastocladiales</taxon>
        <taxon>Blastocladiaceae</taxon>
        <taxon>Allomyces</taxon>
    </lineage>
</organism>